<reference evidence="6 7" key="1">
    <citation type="submission" date="2019-02" db="EMBL/GenBank/DDBJ databases">
        <title>High diversity of culturable Acinetobacter species in natural soil and water ecosystems.</title>
        <authorList>
            <person name="Radolfova-Krizova L."/>
            <person name="Nemec A."/>
        </authorList>
    </citation>
    <scope>NUCLEOTIDE SEQUENCE [LARGE SCALE GENOMIC DNA]</scope>
    <source>
        <strain evidence="6 7">ANC 4281</strain>
    </source>
</reference>
<dbReference type="GO" id="GO:0003676">
    <property type="term" value="F:nucleic acid binding"/>
    <property type="evidence" value="ECO:0007669"/>
    <property type="project" value="InterPro"/>
</dbReference>
<protein>
    <submittedName>
        <fullName evidence="6">Cold-shock protein</fullName>
    </submittedName>
</protein>
<dbReference type="PROSITE" id="PS00352">
    <property type="entry name" value="CSD_1"/>
    <property type="match status" value="1"/>
</dbReference>
<dbReference type="GO" id="GO:0005829">
    <property type="term" value="C:cytosol"/>
    <property type="evidence" value="ECO:0007669"/>
    <property type="project" value="UniProtKB-ARBA"/>
</dbReference>
<dbReference type="PROSITE" id="PS51857">
    <property type="entry name" value="CSD_2"/>
    <property type="match status" value="1"/>
</dbReference>
<name>A0A241VGS2_9GAMM</name>
<sequence length="71" mass="7652">MSNSNVVKGTVKWFNETKGFGFIQPESGPDVFAHFSEIASSGFKTLMEGQQVEFSVTQGQKGPNAVNIIAV</sequence>
<dbReference type="InterPro" id="IPR019844">
    <property type="entry name" value="CSD_CS"/>
</dbReference>
<dbReference type="InterPro" id="IPR002059">
    <property type="entry name" value="CSP_DNA-bd"/>
</dbReference>
<dbReference type="PIRSF" id="PIRSF002599">
    <property type="entry name" value="Cold_shock_A"/>
    <property type="match status" value="1"/>
</dbReference>
<dbReference type="FunFam" id="2.40.50.140:FF:000006">
    <property type="entry name" value="Cold shock protein CspC"/>
    <property type="match status" value="1"/>
</dbReference>
<dbReference type="InterPro" id="IPR012156">
    <property type="entry name" value="Cold_shock_CspA"/>
</dbReference>
<dbReference type="SMART" id="SM00357">
    <property type="entry name" value="CSP"/>
    <property type="match status" value="1"/>
</dbReference>
<dbReference type="InterPro" id="IPR012340">
    <property type="entry name" value="NA-bd_OB-fold"/>
</dbReference>
<dbReference type="EMBL" id="SJOA01000018">
    <property type="protein sequence ID" value="TCB57372.1"/>
    <property type="molecule type" value="Genomic_DNA"/>
</dbReference>
<feature type="domain" description="CSD" evidence="4">
    <location>
        <begin position="6"/>
        <end position="70"/>
    </location>
</feature>
<dbReference type="SUPFAM" id="SSF50249">
    <property type="entry name" value="Nucleic acid-binding proteins"/>
    <property type="match status" value="1"/>
</dbReference>
<dbReference type="PRINTS" id="PR00050">
    <property type="entry name" value="COLDSHOCK"/>
</dbReference>
<gene>
    <name evidence="6" type="ORF">E0H85_12545</name>
    <name evidence="5" type="ORF">HLH17_14345</name>
</gene>
<keyword evidence="2" id="KW-0963">Cytoplasm</keyword>
<evidence type="ECO:0000256" key="1">
    <source>
        <dbReference type="ARBA" id="ARBA00004496"/>
    </source>
</evidence>
<accession>A0A7Y2WBU3</accession>
<reference evidence="5 8" key="2">
    <citation type="submission" date="2020-04" db="EMBL/GenBank/DDBJ databases">
        <title>Acinetobacter Taxon 24.</title>
        <authorList>
            <person name="Nemec A."/>
            <person name="Radolfova-Krizova L."/>
            <person name="Higgins P.G."/>
            <person name="Spanelova P."/>
        </authorList>
    </citation>
    <scope>NUCLEOTIDE SEQUENCE [LARGE SCALE GENOMIC DNA]</scope>
    <source>
        <strain evidence="5 8">ANC 5380</strain>
    </source>
</reference>
<dbReference type="EMBL" id="JABERL010000055">
    <property type="protein sequence ID" value="NNH78801.1"/>
    <property type="molecule type" value="Genomic_DNA"/>
</dbReference>
<evidence type="ECO:0000313" key="6">
    <source>
        <dbReference type="EMBL" id="TCB57372.1"/>
    </source>
</evidence>
<accession>A0A241VGS2</accession>
<evidence type="ECO:0000313" key="7">
    <source>
        <dbReference type="Proteomes" id="UP000291380"/>
    </source>
</evidence>
<organism evidence="6 7">
    <name type="scientific">Acinetobacter terrae</name>
    <dbReference type="NCBI Taxonomy" id="2731247"/>
    <lineage>
        <taxon>Bacteria</taxon>
        <taxon>Pseudomonadati</taxon>
        <taxon>Pseudomonadota</taxon>
        <taxon>Gammaproteobacteria</taxon>
        <taxon>Moraxellales</taxon>
        <taxon>Moraxellaceae</taxon>
        <taxon>Acinetobacter</taxon>
        <taxon>Acinetobacter Taxon 24</taxon>
    </lineage>
</organism>
<proteinExistence type="predicted"/>
<dbReference type="InterPro" id="IPR050181">
    <property type="entry name" value="Cold_shock_domain"/>
</dbReference>
<dbReference type="InterPro" id="IPR011129">
    <property type="entry name" value="CSD"/>
</dbReference>
<comment type="subcellular location">
    <subcellularLocation>
        <location evidence="1 3">Cytoplasm</location>
    </subcellularLocation>
</comment>
<evidence type="ECO:0000313" key="5">
    <source>
        <dbReference type="EMBL" id="NNH78801.1"/>
    </source>
</evidence>
<evidence type="ECO:0000256" key="3">
    <source>
        <dbReference type="RuleBase" id="RU000408"/>
    </source>
</evidence>
<dbReference type="CDD" id="cd04458">
    <property type="entry name" value="CSP_CDS"/>
    <property type="match status" value="1"/>
</dbReference>
<dbReference type="Gene3D" id="6.20.370.130">
    <property type="match status" value="1"/>
</dbReference>
<accession>A0A4R0EJR9</accession>
<dbReference type="Pfam" id="PF00313">
    <property type="entry name" value="CSD"/>
    <property type="match status" value="1"/>
</dbReference>
<comment type="caution">
    <text evidence="6">The sequence shown here is derived from an EMBL/GenBank/DDBJ whole genome shotgun (WGS) entry which is preliminary data.</text>
</comment>
<dbReference type="Proteomes" id="UP000291380">
    <property type="component" value="Unassembled WGS sequence"/>
</dbReference>
<dbReference type="PANTHER" id="PTHR11544">
    <property type="entry name" value="COLD SHOCK DOMAIN CONTAINING PROTEINS"/>
    <property type="match status" value="1"/>
</dbReference>
<evidence type="ECO:0000259" key="4">
    <source>
        <dbReference type="PROSITE" id="PS51857"/>
    </source>
</evidence>
<dbReference type="OrthoDB" id="9810590at2"/>
<evidence type="ECO:0000256" key="2">
    <source>
        <dbReference type="ARBA" id="ARBA00022490"/>
    </source>
</evidence>
<dbReference type="RefSeq" id="WP_067723209.1">
    <property type="nucleotide sequence ID" value="NZ_JABERL010000055.1"/>
</dbReference>
<dbReference type="Gene3D" id="2.40.50.140">
    <property type="entry name" value="Nucleic acid-binding proteins"/>
    <property type="match status" value="1"/>
</dbReference>
<evidence type="ECO:0000313" key="8">
    <source>
        <dbReference type="Proteomes" id="UP000569202"/>
    </source>
</evidence>
<dbReference type="Proteomes" id="UP000569202">
    <property type="component" value="Unassembled WGS sequence"/>
</dbReference>
<dbReference type="AlphaFoldDB" id="A0A241VGS2"/>
<dbReference type="STRING" id="1977878.B9T23_11155"/>